<protein>
    <submittedName>
        <fullName evidence="1">Uncharacterized protein</fullName>
    </submittedName>
</protein>
<dbReference type="EMBL" id="GDID01007384">
    <property type="protein sequence ID" value="JAP89222.1"/>
    <property type="molecule type" value="Transcribed_RNA"/>
</dbReference>
<name>A0A146JX62_9EUKA</name>
<proteinExistence type="predicted"/>
<accession>A0A146JX62</accession>
<evidence type="ECO:0000313" key="1">
    <source>
        <dbReference type="EMBL" id="JAP89222.1"/>
    </source>
</evidence>
<dbReference type="AlphaFoldDB" id="A0A146JX62"/>
<feature type="non-terminal residue" evidence="1">
    <location>
        <position position="1"/>
    </location>
</feature>
<reference evidence="1" key="1">
    <citation type="submission" date="2015-07" db="EMBL/GenBank/DDBJ databases">
        <title>Adaptation to a free-living lifestyle via gene acquisitions in the diplomonad Trepomonas sp. PC1.</title>
        <authorList>
            <person name="Xu F."/>
            <person name="Jerlstrom-Hultqvist J."/>
            <person name="Kolisko M."/>
            <person name="Simpson A.G.B."/>
            <person name="Roger A.J."/>
            <person name="Svard S.G."/>
            <person name="Andersson J.O."/>
        </authorList>
    </citation>
    <scope>NUCLEOTIDE SEQUENCE</scope>
    <source>
        <strain evidence="1">PC1</strain>
    </source>
</reference>
<organism evidence="1">
    <name type="scientific">Trepomonas sp. PC1</name>
    <dbReference type="NCBI Taxonomy" id="1076344"/>
    <lineage>
        <taxon>Eukaryota</taxon>
        <taxon>Metamonada</taxon>
        <taxon>Diplomonadida</taxon>
        <taxon>Hexamitidae</taxon>
        <taxon>Hexamitinae</taxon>
        <taxon>Trepomonas</taxon>
    </lineage>
</organism>
<gene>
    <name evidence="1" type="ORF">TPC1_31283</name>
</gene>
<sequence length="377" mass="44683">KQRNFKIRQNKPKKQFQQLDEIRRLQAKFEQDKQKFIQSQDPNSFFSDIFDDFDEEDESPKPNKYTKAYMQQFLENQKHIKIKSEVDYTSIFLNPQSTTIECQRAYVRFCQEANAHLVETQDASLKKLTQFQYYPPLKRYNDVLQIIKQIAGMEKSMNIDFPPLNYFFDRPQSELFEMIAFVNASLNRALGQDEKVSEQQAELNQQYLFSQELLALSFLEQIFRQKACQIQLKEPIKTDDQRLKMKTELIGDKNVIFIQQMMNLTEELKQVYVMSSLKQGIQNSDVLKQKELFKAPRFFQFEYNCDSVVIKNAIDLFEHLMKSYSAVVYICQVDDFMSPFVKNSSYWKLRERFVLFCVGCSQQTVTVVCVDQKALQE</sequence>